<feature type="region of interest" description="Disordered" evidence="5">
    <location>
        <begin position="390"/>
        <end position="431"/>
    </location>
</feature>
<evidence type="ECO:0000256" key="5">
    <source>
        <dbReference type="SAM" id="MobiDB-lite"/>
    </source>
</evidence>
<dbReference type="InterPro" id="IPR016143">
    <property type="entry name" value="Citrate_synth-like_sm_a-sub"/>
</dbReference>
<dbReference type="EC" id="2.3.3.16" evidence="3"/>
<dbReference type="Gene3D" id="1.10.580.10">
    <property type="entry name" value="Citrate Synthase, domain 1"/>
    <property type="match status" value="2"/>
</dbReference>
<name>A0A071M383_9BURK</name>
<proteinExistence type="inferred from homology"/>
<protein>
    <recommendedName>
        <fullName evidence="3">citrate synthase (unknown stereospecificity)</fullName>
        <ecNumber evidence="3">2.3.3.16</ecNumber>
    </recommendedName>
</protein>
<dbReference type="Pfam" id="PF12728">
    <property type="entry name" value="HTH_17"/>
    <property type="match status" value="1"/>
</dbReference>
<evidence type="ECO:0000259" key="6">
    <source>
        <dbReference type="Pfam" id="PF12728"/>
    </source>
</evidence>
<gene>
    <name evidence="7" type="ORF">DT99_35370</name>
</gene>
<dbReference type="GO" id="GO:0006099">
    <property type="term" value="P:tricarboxylic acid cycle"/>
    <property type="evidence" value="ECO:0007669"/>
    <property type="project" value="UniProtKB-UniPathway"/>
</dbReference>
<comment type="pathway">
    <text evidence="1">Carbohydrate metabolism; tricarboxylic acid cycle; isocitrate from oxaloacetate: step 1/2.</text>
</comment>
<dbReference type="OrthoDB" id="9800864at2"/>
<reference evidence="7" key="1">
    <citation type="submission" date="2014-04" db="EMBL/GenBank/DDBJ databases">
        <title>In planta biocontrol of soil-borne Fusarium wilt of banana through a plant endophytic bacterium, Burkholderia cenocepacia 869T2.</title>
        <authorList>
            <person name="Ho Y.-N."/>
            <person name="Chiang H.-M."/>
            <person name="Chao C.-P."/>
            <person name="Su C.-C."/>
            <person name="Hsu H.-F."/>
            <person name="Guo C.-T."/>
            <person name="Hsieh J.-L."/>
            <person name="Huang C.-C."/>
        </authorList>
    </citation>
    <scope>NUCLEOTIDE SEQUENCE [LARGE SCALE GENOMIC DNA]</scope>
    <source>
        <strain evidence="7">869T2</strain>
    </source>
</reference>
<dbReference type="EMBL" id="JJOA01000076">
    <property type="protein sequence ID" value="KEA54995.1"/>
    <property type="molecule type" value="Genomic_DNA"/>
</dbReference>
<dbReference type="CDD" id="cd06102">
    <property type="entry name" value="citrate_synt_like_2"/>
    <property type="match status" value="1"/>
</dbReference>
<evidence type="ECO:0000313" key="7">
    <source>
        <dbReference type="EMBL" id="KEA54995.1"/>
    </source>
</evidence>
<dbReference type="Gene3D" id="1.10.230.10">
    <property type="entry name" value="Cytochrome P450-Terp, domain 2"/>
    <property type="match status" value="1"/>
</dbReference>
<dbReference type="InterPro" id="IPR002020">
    <property type="entry name" value="Citrate_synthase"/>
</dbReference>
<dbReference type="Pfam" id="PF00285">
    <property type="entry name" value="Citrate_synt"/>
    <property type="match status" value="1"/>
</dbReference>
<organism evidence="7">
    <name type="scientific">Burkholderia cenocepacia</name>
    <dbReference type="NCBI Taxonomy" id="95486"/>
    <lineage>
        <taxon>Bacteria</taxon>
        <taxon>Pseudomonadati</taxon>
        <taxon>Pseudomonadota</taxon>
        <taxon>Betaproteobacteria</taxon>
        <taxon>Burkholderiales</taxon>
        <taxon>Burkholderiaceae</taxon>
        <taxon>Burkholderia</taxon>
        <taxon>Burkholderia cepacia complex</taxon>
    </lineage>
</organism>
<dbReference type="GO" id="GO:0005975">
    <property type="term" value="P:carbohydrate metabolic process"/>
    <property type="evidence" value="ECO:0007669"/>
    <property type="project" value="TreeGrafter"/>
</dbReference>
<accession>A0A071M383</accession>
<evidence type="ECO:0000256" key="3">
    <source>
        <dbReference type="ARBA" id="ARBA00012972"/>
    </source>
</evidence>
<dbReference type="UniPathway" id="UPA00223">
    <property type="reaction ID" value="UER00717"/>
</dbReference>
<evidence type="ECO:0000256" key="1">
    <source>
        <dbReference type="ARBA" id="ARBA00004751"/>
    </source>
</evidence>
<comment type="similarity">
    <text evidence="2">Belongs to the citrate synthase family.</text>
</comment>
<feature type="domain" description="Helix-turn-helix" evidence="6">
    <location>
        <begin position="4"/>
        <end position="55"/>
    </location>
</feature>
<sequence length="431" mass="46347">MSPYLNSIEAAAKLGVSRQTLYAYVSRGLLRAEPSGNPRESRYFAADVDRLAAERARGRKPKEVAKAALNWGAPVLESSITLIEGGQLFYRGANALDLAGHASLEEVAALLWQCDQRTAFGPRVPRAPAVLRTLFKHYGDQRAEQALLPLFAVATDDAPTAVWQQAADSRAQGCGDLVRILAACLLRTGFDAAPVHVQCARAWGVGPAGAELIRIALVLCADHELNASSFTGRCVASTNASLRAVVIGGLAALSGGRHGATTARVEAMWDEIGNRDVARTMRERLHRGDDLPGFGHSLYPGGDVRAAALLSRMLPRHPQWKTMIEAGSSLVGQKPSVDFALVALRRHLRLPVGAAFGLFALGRSIGWIAHGLEQREHPDLIRPRAVYTGVRSSETHAGSGPLRSRGRPEKRTVSRQGAPENDTLATFFSAR</sequence>
<dbReference type="InterPro" id="IPR016142">
    <property type="entry name" value="Citrate_synth-like_lrg_a-sub"/>
</dbReference>
<dbReference type="InterPro" id="IPR036969">
    <property type="entry name" value="Citrate_synthase_sf"/>
</dbReference>
<dbReference type="SUPFAM" id="SSF48256">
    <property type="entry name" value="Citrate synthase"/>
    <property type="match status" value="1"/>
</dbReference>
<dbReference type="PANTHER" id="PTHR11739:SF4">
    <property type="entry name" value="CITRATE SYNTHASE, PEROXISOMAL"/>
    <property type="match status" value="1"/>
</dbReference>
<dbReference type="GO" id="GO:0005829">
    <property type="term" value="C:cytosol"/>
    <property type="evidence" value="ECO:0007669"/>
    <property type="project" value="TreeGrafter"/>
</dbReference>
<evidence type="ECO:0000256" key="4">
    <source>
        <dbReference type="ARBA" id="ARBA00022679"/>
    </source>
</evidence>
<evidence type="ECO:0000256" key="2">
    <source>
        <dbReference type="ARBA" id="ARBA00010566"/>
    </source>
</evidence>
<dbReference type="GO" id="GO:0036440">
    <property type="term" value="F:citrate synthase activity"/>
    <property type="evidence" value="ECO:0007669"/>
    <property type="project" value="UniProtKB-EC"/>
</dbReference>
<dbReference type="InterPro" id="IPR041657">
    <property type="entry name" value="HTH_17"/>
</dbReference>
<dbReference type="PANTHER" id="PTHR11739">
    <property type="entry name" value="CITRATE SYNTHASE"/>
    <property type="match status" value="1"/>
</dbReference>
<comment type="caution">
    <text evidence="7">The sequence shown here is derived from an EMBL/GenBank/DDBJ whole genome shotgun (WGS) entry which is preliminary data.</text>
</comment>
<keyword evidence="4" id="KW-0808">Transferase</keyword>
<dbReference type="PRINTS" id="PR00143">
    <property type="entry name" value="CITRTSNTHASE"/>
</dbReference>
<dbReference type="AlphaFoldDB" id="A0A071M383"/>